<name>A0A918J483_9FLAO</name>
<gene>
    <name evidence="1" type="ORF">GCM10007383_33480</name>
</gene>
<comment type="caution">
    <text evidence="1">The sequence shown here is derived from an EMBL/GenBank/DDBJ whole genome shotgun (WGS) entry which is preliminary data.</text>
</comment>
<reference evidence="1" key="1">
    <citation type="journal article" date="2014" name="Int. J. Syst. Evol. Microbiol.">
        <title>Complete genome sequence of Corynebacterium casei LMG S-19264T (=DSM 44701T), isolated from a smear-ripened cheese.</title>
        <authorList>
            <consortium name="US DOE Joint Genome Institute (JGI-PGF)"/>
            <person name="Walter F."/>
            <person name="Albersmeier A."/>
            <person name="Kalinowski J."/>
            <person name="Ruckert C."/>
        </authorList>
    </citation>
    <scope>NUCLEOTIDE SEQUENCE</scope>
    <source>
        <strain evidence="1">KCTC 12113</strain>
    </source>
</reference>
<dbReference type="AlphaFoldDB" id="A0A918J483"/>
<keyword evidence="2" id="KW-1185">Reference proteome</keyword>
<accession>A0A918J483</accession>
<evidence type="ECO:0000313" key="1">
    <source>
        <dbReference type="EMBL" id="GGW46549.1"/>
    </source>
</evidence>
<dbReference type="EMBL" id="BMWP01000030">
    <property type="protein sequence ID" value="GGW46549.1"/>
    <property type="molecule type" value="Genomic_DNA"/>
</dbReference>
<protein>
    <submittedName>
        <fullName evidence="1">Uncharacterized protein</fullName>
    </submittedName>
</protein>
<proteinExistence type="predicted"/>
<dbReference type="Proteomes" id="UP000634668">
    <property type="component" value="Unassembled WGS sequence"/>
</dbReference>
<reference evidence="1" key="2">
    <citation type="submission" date="2020-09" db="EMBL/GenBank/DDBJ databases">
        <authorList>
            <person name="Sun Q."/>
            <person name="Kim S."/>
        </authorList>
    </citation>
    <scope>NUCLEOTIDE SEQUENCE</scope>
    <source>
        <strain evidence="1">KCTC 12113</strain>
    </source>
</reference>
<evidence type="ECO:0000313" key="2">
    <source>
        <dbReference type="Proteomes" id="UP000634668"/>
    </source>
</evidence>
<organism evidence="1 2">
    <name type="scientific">Arenibacter certesii</name>
    <dbReference type="NCBI Taxonomy" id="228955"/>
    <lineage>
        <taxon>Bacteria</taxon>
        <taxon>Pseudomonadati</taxon>
        <taxon>Bacteroidota</taxon>
        <taxon>Flavobacteriia</taxon>
        <taxon>Flavobacteriales</taxon>
        <taxon>Flavobacteriaceae</taxon>
        <taxon>Arenibacter</taxon>
    </lineage>
</organism>
<sequence length="59" mass="6785">MLCYLYLCSIPNTVVNDYTDTSVDMVLKANELHIDANKMCFIANTYNFKIRHNPKTIAV</sequence>